<sequence>MQEEDKPLAFYTAETKINTIKCTPSGELVFFGDTNGNLYTKRKNSSNYSFFQCNPDHDIDIPLNMQSINKLEIERSSESRATLLLSMDKSIEIWKLFPQPDASNQSKIVGKQDKTLAGVHECTINSLSMCQNQKNFISSDDLNVFLWDLNRDDSVFHIIDHKETVKPITEVITCAKYHPHNTHEIMWTSTNGSIRLGDLRSKVIMDKPTQVLKYESSKSWYYEELVVSISSAEFCKAHESIVARDYFTVKYWDLRNTSNPYLIADIIEDQNLSMSDLYQTQAICAEFEVKDCLNSEYSITGGYGEVFIIHRTTGEIYKQSFDTNQEILHLDTTEQGDITFAISECLYNVQLSPNLFN</sequence>
<accession>A0A1R2BZE5</accession>
<reference evidence="3 4" key="1">
    <citation type="submission" date="2016-11" db="EMBL/GenBank/DDBJ databases">
        <title>The macronuclear genome of Stentor coeruleus: a giant cell with tiny introns.</title>
        <authorList>
            <person name="Slabodnick M."/>
            <person name="Ruby J.G."/>
            <person name="Reiff S.B."/>
            <person name="Swart E.C."/>
            <person name="Gosai S."/>
            <person name="Prabakaran S."/>
            <person name="Witkowska E."/>
            <person name="Larue G.E."/>
            <person name="Fisher S."/>
            <person name="Freeman R.M."/>
            <person name="Gunawardena J."/>
            <person name="Chu W."/>
            <person name="Stover N.A."/>
            <person name="Gregory B.D."/>
            <person name="Nowacki M."/>
            <person name="Derisi J."/>
            <person name="Roy S.W."/>
            <person name="Marshall W.F."/>
            <person name="Sood P."/>
        </authorList>
    </citation>
    <scope>NUCLEOTIDE SEQUENCE [LARGE SCALE GENOMIC DNA]</scope>
    <source>
        <strain evidence="3">WM001</strain>
    </source>
</reference>
<evidence type="ECO:0000313" key="4">
    <source>
        <dbReference type="Proteomes" id="UP000187209"/>
    </source>
</evidence>
<dbReference type="GO" id="GO:0019888">
    <property type="term" value="F:protein phosphatase regulator activity"/>
    <property type="evidence" value="ECO:0007669"/>
    <property type="project" value="InterPro"/>
</dbReference>
<dbReference type="SUPFAM" id="SSF50978">
    <property type="entry name" value="WD40 repeat-like"/>
    <property type="match status" value="1"/>
</dbReference>
<dbReference type="EMBL" id="MPUH01000353">
    <property type="protein sequence ID" value="OMJ82109.1"/>
    <property type="molecule type" value="Genomic_DNA"/>
</dbReference>
<organism evidence="3 4">
    <name type="scientific">Stentor coeruleus</name>
    <dbReference type="NCBI Taxonomy" id="5963"/>
    <lineage>
        <taxon>Eukaryota</taxon>
        <taxon>Sar</taxon>
        <taxon>Alveolata</taxon>
        <taxon>Ciliophora</taxon>
        <taxon>Postciliodesmatophora</taxon>
        <taxon>Heterotrichea</taxon>
        <taxon>Heterotrichida</taxon>
        <taxon>Stentoridae</taxon>
        <taxon>Stentor</taxon>
    </lineage>
</organism>
<proteinExistence type="predicted"/>
<evidence type="ECO:0000256" key="1">
    <source>
        <dbReference type="ARBA" id="ARBA00022574"/>
    </source>
</evidence>
<dbReference type="AlphaFoldDB" id="A0A1R2BZE5"/>
<dbReference type="InterPro" id="IPR000009">
    <property type="entry name" value="PP2A_PR55"/>
</dbReference>
<gene>
    <name evidence="3" type="ORF">SteCoe_17273</name>
</gene>
<evidence type="ECO:0000313" key="3">
    <source>
        <dbReference type="EMBL" id="OMJ82109.1"/>
    </source>
</evidence>
<keyword evidence="1" id="KW-0853">WD repeat</keyword>
<dbReference type="InterPro" id="IPR036322">
    <property type="entry name" value="WD40_repeat_dom_sf"/>
</dbReference>
<dbReference type="Proteomes" id="UP000187209">
    <property type="component" value="Unassembled WGS sequence"/>
</dbReference>
<dbReference type="InterPro" id="IPR015943">
    <property type="entry name" value="WD40/YVTN_repeat-like_dom_sf"/>
</dbReference>
<evidence type="ECO:0000256" key="2">
    <source>
        <dbReference type="ARBA" id="ARBA00022737"/>
    </source>
</evidence>
<dbReference type="OrthoDB" id="296073at2759"/>
<evidence type="ECO:0008006" key="5">
    <source>
        <dbReference type="Google" id="ProtNLM"/>
    </source>
</evidence>
<dbReference type="GO" id="GO:0000159">
    <property type="term" value="C:protein phosphatase type 2A complex"/>
    <property type="evidence" value="ECO:0007669"/>
    <property type="project" value="InterPro"/>
</dbReference>
<dbReference type="PANTHER" id="PTHR11871">
    <property type="entry name" value="PROTEIN PHOSPHATASE PP2A REGULATORY SUBUNIT B"/>
    <property type="match status" value="1"/>
</dbReference>
<keyword evidence="4" id="KW-1185">Reference proteome</keyword>
<name>A0A1R2BZE5_9CILI</name>
<dbReference type="Gene3D" id="2.130.10.10">
    <property type="entry name" value="YVTN repeat-like/Quinoprotein amine dehydrogenase"/>
    <property type="match status" value="1"/>
</dbReference>
<comment type="caution">
    <text evidence="3">The sequence shown here is derived from an EMBL/GenBank/DDBJ whole genome shotgun (WGS) entry which is preliminary data.</text>
</comment>
<keyword evidence="2" id="KW-0677">Repeat</keyword>
<protein>
    <recommendedName>
        <fullName evidence="5">Serine/threonine-protein phosphatase 2A 55 kDa regulatory subunit B</fullName>
    </recommendedName>
</protein>